<sequence length="148" mass="17811">MLLVFSTAWLGWSFFTERQFIFATFCFIGAAWMPYFIYNEFKQIFIDTEKRTVTFKAFPFRTIKKYPFDYFEGYVESTVDSKGNPDGFSEDYRCYYLIKNRRVKYKITGIEYDNIDEIEEGIAHLPYLGYQENTFSLSLKIRLNRRIV</sequence>
<protein>
    <submittedName>
        <fullName evidence="2">Uncharacterized protein</fullName>
    </submittedName>
</protein>
<proteinExistence type="predicted"/>
<dbReference type="EMBL" id="VOEI01000002">
    <property type="protein sequence ID" value="TWR26600.1"/>
    <property type="molecule type" value="Genomic_DNA"/>
</dbReference>
<dbReference type="RefSeq" id="WP_146269605.1">
    <property type="nucleotide sequence ID" value="NZ_VOEI01000002.1"/>
</dbReference>
<evidence type="ECO:0000313" key="3">
    <source>
        <dbReference type="Proteomes" id="UP000318010"/>
    </source>
</evidence>
<reference evidence="2 3" key="1">
    <citation type="submission" date="2019-07" db="EMBL/GenBank/DDBJ databases">
        <authorList>
            <person name="Kim J."/>
        </authorList>
    </citation>
    <scope>NUCLEOTIDE SEQUENCE [LARGE SCALE GENOMIC DNA]</scope>
    <source>
        <strain evidence="2 3">MJ1a</strain>
    </source>
</reference>
<gene>
    <name evidence="2" type="ORF">FPZ42_06030</name>
</gene>
<organism evidence="2 3">
    <name type="scientific">Mucilaginibacter achroorhodeus</name>
    <dbReference type="NCBI Taxonomy" id="2599294"/>
    <lineage>
        <taxon>Bacteria</taxon>
        <taxon>Pseudomonadati</taxon>
        <taxon>Bacteroidota</taxon>
        <taxon>Sphingobacteriia</taxon>
        <taxon>Sphingobacteriales</taxon>
        <taxon>Sphingobacteriaceae</taxon>
        <taxon>Mucilaginibacter</taxon>
    </lineage>
</organism>
<evidence type="ECO:0000256" key="1">
    <source>
        <dbReference type="SAM" id="Phobius"/>
    </source>
</evidence>
<dbReference type="OrthoDB" id="794742at2"/>
<keyword evidence="3" id="KW-1185">Reference proteome</keyword>
<evidence type="ECO:0000313" key="2">
    <source>
        <dbReference type="EMBL" id="TWR26600.1"/>
    </source>
</evidence>
<keyword evidence="1" id="KW-1133">Transmembrane helix</keyword>
<dbReference type="AlphaFoldDB" id="A0A563U5G9"/>
<dbReference type="Proteomes" id="UP000318010">
    <property type="component" value="Unassembled WGS sequence"/>
</dbReference>
<keyword evidence="1" id="KW-0472">Membrane</keyword>
<name>A0A563U5G9_9SPHI</name>
<accession>A0A563U5G9</accession>
<comment type="caution">
    <text evidence="2">The sequence shown here is derived from an EMBL/GenBank/DDBJ whole genome shotgun (WGS) entry which is preliminary data.</text>
</comment>
<keyword evidence="1" id="KW-0812">Transmembrane</keyword>
<feature type="transmembrane region" description="Helical" evidence="1">
    <location>
        <begin position="20"/>
        <end position="38"/>
    </location>
</feature>